<sequence>MDLRKYRNSAFAALLLLARISTSMVIERQDANLTALSNADATDVVNNLQYSANCTSATTWHDNLPLDVTNQIITGAGNGSDPINIAFLRSCLPLEYKNSSDAALTEFYNDMSTGSLKNLHWLGTAIDDVETVCITPKYEKGLPLSKLNVTQNCTATAEFLSGLGFLNGPRYYNSSISANDSSWLDFIYYALPPGVQNNITDVELDVFYDHISTSFSDAEIGNFLNTSYKNCSDELCAVQGYTGNPDIGGIGVSASPRHLLQS</sequence>
<dbReference type="EMBL" id="KZ613495">
    <property type="protein sequence ID" value="PMD18291.1"/>
    <property type="molecule type" value="Genomic_DNA"/>
</dbReference>
<evidence type="ECO:0000256" key="1">
    <source>
        <dbReference type="SAM" id="SignalP"/>
    </source>
</evidence>
<proteinExistence type="predicted"/>
<evidence type="ECO:0000313" key="3">
    <source>
        <dbReference type="Proteomes" id="UP000235672"/>
    </source>
</evidence>
<dbReference type="AlphaFoldDB" id="A0A2J6PW77"/>
<name>A0A2J6PW77_9HELO</name>
<accession>A0A2J6PW77</accession>
<keyword evidence="1" id="KW-0732">Signal</keyword>
<gene>
    <name evidence="2" type="ORF">NA56DRAFT_249903</name>
</gene>
<dbReference type="STRING" id="1745343.A0A2J6PW77"/>
<reference evidence="2 3" key="1">
    <citation type="submission" date="2016-05" db="EMBL/GenBank/DDBJ databases">
        <title>A degradative enzymes factory behind the ericoid mycorrhizal symbiosis.</title>
        <authorList>
            <consortium name="DOE Joint Genome Institute"/>
            <person name="Martino E."/>
            <person name="Morin E."/>
            <person name="Grelet G."/>
            <person name="Kuo A."/>
            <person name="Kohler A."/>
            <person name="Daghino S."/>
            <person name="Barry K."/>
            <person name="Choi C."/>
            <person name="Cichocki N."/>
            <person name="Clum A."/>
            <person name="Copeland A."/>
            <person name="Hainaut M."/>
            <person name="Haridas S."/>
            <person name="Labutti K."/>
            <person name="Lindquist E."/>
            <person name="Lipzen A."/>
            <person name="Khouja H.-R."/>
            <person name="Murat C."/>
            <person name="Ohm R."/>
            <person name="Olson A."/>
            <person name="Spatafora J."/>
            <person name="Veneault-Fourrey C."/>
            <person name="Henrissat B."/>
            <person name="Grigoriev I."/>
            <person name="Martin F."/>
            <person name="Perotto S."/>
        </authorList>
    </citation>
    <scope>NUCLEOTIDE SEQUENCE [LARGE SCALE GENOMIC DNA]</scope>
    <source>
        <strain evidence="2 3">UAMH 7357</strain>
    </source>
</reference>
<organism evidence="2 3">
    <name type="scientific">Hyaloscypha hepaticicola</name>
    <dbReference type="NCBI Taxonomy" id="2082293"/>
    <lineage>
        <taxon>Eukaryota</taxon>
        <taxon>Fungi</taxon>
        <taxon>Dikarya</taxon>
        <taxon>Ascomycota</taxon>
        <taxon>Pezizomycotina</taxon>
        <taxon>Leotiomycetes</taxon>
        <taxon>Helotiales</taxon>
        <taxon>Hyaloscyphaceae</taxon>
        <taxon>Hyaloscypha</taxon>
    </lineage>
</organism>
<keyword evidence="3" id="KW-1185">Reference proteome</keyword>
<feature type="signal peptide" evidence="1">
    <location>
        <begin position="1"/>
        <end position="23"/>
    </location>
</feature>
<evidence type="ECO:0000313" key="2">
    <source>
        <dbReference type="EMBL" id="PMD18291.1"/>
    </source>
</evidence>
<dbReference type="Proteomes" id="UP000235672">
    <property type="component" value="Unassembled WGS sequence"/>
</dbReference>
<feature type="chain" id="PRO_5014438247" evidence="1">
    <location>
        <begin position="24"/>
        <end position="262"/>
    </location>
</feature>
<protein>
    <submittedName>
        <fullName evidence="2">Uncharacterized protein</fullName>
    </submittedName>
</protein>
<dbReference type="OrthoDB" id="4582561at2759"/>